<gene>
    <name evidence="1" type="ORF">LOK49_LG11G00158</name>
</gene>
<evidence type="ECO:0000313" key="2">
    <source>
        <dbReference type="Proteomes" id="UP001060215"/>
    </source>
</evidence>
<protein>
    <submittedName>
        <fullName evidence="1">DNA mismatch repair protein MSH2</fullName>
    </submittedName>
</protein>
<proteinExistence type="predicted"/>
<reference evidence="1 2" key="1">
    <citation type="journal article" date="2022" name="Plant J.">
        <title>Chromosome-level genome of Camellia lanceoleosa provides a valuable resource for understanding genome evolution and self-incompatibility.</title>
        <authorList>
            <person name="Gong W."/>
            <person name="Xiao S."/>
            <person name="Wang L."/>
            <person name="Liao Z."/>
            <person name="Chang Y."/>
            <person name="Mo W."/>
            <person name="Hu G."/>
            <person name="Li W."/>
            <person name="Zhao G."/>
            <person name="Zhu H."/>
            <person name="Hu X."/>
            <person name="Ji K."/>
            <person name="Xiang X."/>
            <person name="Song Q."/>
            <person name="Yuan D."/>
            <person name="Jin S."/>
            <person name="Zhang L."/>
        </authorList>
    </citation>
    <scope>NUCLEOTIDE SEQUENCE [LARGE SCALE GENOMIC DNA]</scope>
    <source>
        <strain evidence="1">SQ_2022a</strain>
    </source>
</reference>
<name>A0ACC0FZW1_9ERIC</name>
<evidence type="ECO:0000313" key="1">
    <source>
        <dbReference type="EMBL" id="KAI7993625.1"/>
    </source>
</evidence>
<sequence length="90" mass="10476">MYNLHSYVRLDSVAMRALNVMERKTDANKAILCLLFSWSFSNTVEEKAKWIFNKLKGEAVLETKNSVEEDVADLMMLLDLHEFLCLKHPQ</sequence>
<organism evidence="1 2">
    <name type="scientific">Camellia lanceoleosa</name>
    <dbReference type="NCBI Taxonomy" id="1840588"/>
    <lineage>
        <taxon>Eukaryota</taxon>
        <taxon>Viridiplantae</taxon>
        <taxon>Streptophyta</taxon>
        <taxon>Embryophyta</taxon>
        <taxon>Tracheophyta</taxon>
        <taxon>Spermatophyta</taxon>
        <taxon>Magnoliopsida</taxon>
        <taxon>eudicotyledons</taxon>
        <taxon>Gunneridae</taxon>
        <taxon>Pentapetalae</taxon>
        <taxon>asterids</taxon>
        <taxon>Ericales</taxon>
        <taxon>Theaceae</taxon>
        <taxon>Camellia</taxon>
    </lineage>
</organism>
<keyword evidence="2" id="KW-1185">Reference proteome</keyword>
<comment type="caution">
    <text evidence="1">The sequence shown here is derived from an EMBL/GenBank/DDBJ whole genome shotgun (WGS) entry which is preliminary data.</text>
</comment>
<dbReference type="Proteomes" id="UP001060215">
    <property type="component" value="Chromosome 12"/>
</dbReference>
<accession>A0ACC0FZW1</accession>
<dbReference type="EMBL" id="CM045769">
    <property type="protein sequence ID" value="KAI7993625.1"/>
    <property type="molecule type" value="Genomic_DNA"/>
</dbReference>